<reference evidence="2" key="1">
    <citation type="submission" date="2023-02" db="EMBL/GenBank/DDBJ databases">
        <title>Tahibacter soli sp. nov. isolated from soil.</title>
        <authorList>
            <person name="Baek J.H."/>
            <person name="Lee J.K."/>
            <person name="Choi D.G."/>
            <person name="Jeon C.O."/>
        </authorList>
    </citation>
    <scope>NUCLEOTIDE SEQUENCE</scope>
    <source>
        <strain evidence="2">BL</strain>
    </source>
</reference>
<name>A0A9X3YPZ6_9GAMM</name>
<evidence type="ECO:0000313" key="3">
    <source>
        <dbReference type="Proteomes" id="UP001139971"/>
    </source>
</evidence>
<dbReference type="AlphaFoldDB" id="A0A9X3YPZ6"/>
<keyword evidence="1" id="KW-0732">Signal</keyword>
<comment type="caution">
    <text evidence="2">The sequence shown here is derived from an EMBL/GenBank/DDBJ whole genome shotgun (WGS) entry which is preliminary data.</text>
</comment>
<dbReference type="EMBL" id="JAOVZO020000021">
    <property type="protein sequence ID" value="MDC8015844.1"/>
    <property type="molecule type" value="Genomic_DNA"/>
</dbReference>
<feature type="signal peptide" evidence="1">
    <location>
        <begin position="1"/>
        <end position="27"/>
    </location>
</feature>
<dbReference type="Proteomes" id="UP001139971">
    <property type="component" value="Unassembled WGS sequence"/>
</dbReference>
<evidence type="ECO:0000313" key="2">
    <source>
        <dbReference type="EMBL" id="MDC8015844.1"/>
    </source>
</evidence>
<proteinExistence type="predicted"/>
<organism evidence="2 3">
    <name type="scientific">Tahibacter soli</name>
    <dbReference type="NCBI Taxonomy" id="2983605"/>
    <lineage>
        <taxon>Bacteria</taxon>
        <taxon>Pseudomonadati</taxon>
        <taxon>Pseudomonadota</taxon>
        <taxon>Gammaproteobacteria</taxon>
        <taxon>Lysobacterales</taxon>
        <taxon>Rhodanobacteraceae</taxon>
        <taxon>Tahibacter</taxon>
    </lineage>
</organism>
<dbReference type="RefSeq" id="WP_272842152.1">
    <property type="nucleotide sequence ID" value="NZ_JAOVZO020000021.1"/>
</dbReference>
<sequence>MAYLPAAIKHCYSAICIASNISASACAAENHSKIELMTQPESPSNLLARLSQLGAPELRRLLVEHLTKRKLGLTWERNAIEHDEALNVDIVLPRLVPELSHKPMDAERDSSTAT</sequence>
<keyword evidence="3" id="KW-1185">Reference proteome</keyword>
<accession>A0A9X3YPZ6</accession>
<feature type="chain" id="PRO_5040825015" evidence="1">
    <location>
        <begin position="28"/>
        <end position="114"/>
    </location>
</feature>
<evidence type="ECO:0000256" key="1">
    <source>
        <dbReference type="SAM" id="SignalP"/>
    </source>
</evidence>
<protein>
    <submittedName>
        <fullName evidence="2">Uncharacterized protein</fullName>
    </submittedName>
</protein>
<gene>
    <name evidence="2" type="ORF">OD750_025240</name>
</gene>